<evidence type="ECO:0000313" key="3">
    <source>
        <dbReference type="Proteomes" id="UP001295423"/>
    </source>
</evidence>
<feature type="region of interest" description="Disordered" evidence="1">
    <location>
        <begin position="1"/>
        <end position="33"/>
    </location>
</feature>
<dbReference type="Proteomes" id="UP001295423">
    <property type="component" value="Unassembled WGS sequence"/>
</dbReference>
<protein>
    <submittedName>
        <fullName evidence="2">Uncharacterized protein</fullName>
    </submittedName>
</protein>
<sequence length="127" mass="15214">MGRNWKRNQKNKYNRGGKKPKPADPSKYGEHKDPYKLISGGNYKLEAYYAYQDIHQQVFDSQSNDFLECRSDEQKEEERVKWLESMKSILPASFRIGRDVDVVLRDRLKKELEFRRFPLIFTFSIMD</sequence>
<name>A0AAD2JGZ6_9STRA</name>
<dbReference type="AlphaFoldDB" id="A0AAD2JGZ6"/>
<dbReference type="EMBL" id="CAKOGP040001758">
    <property type="protein sequence ID" value="CAJ1949524.1"/>
    <property type="molecule type" value="Genomic_DNA"/>
</dbReference>
<keyword evidence="3" id="KW-1185">Reference proteome</keyword>
<proteinExistence type="predicted"/>
<feature type="compositionally biased region" description="Basic residues" evidence="1">
    <location>
        <begin position="1"/>
        <end position="20"/>
    </location>
</feature>
<evidence type="ECO:0000313" key="2">
    <source>
        <dbReference type="EMBL" id="CAJ1949524.1"/>
    </source>
</evidence>
<feature type="compositionally biased region" description="Basic and acidic residues" evidence="1">
    <location>
        <begin position="21"/>
        <end position="33"/>
    </location>
</feature>
<accession>A0AAD2JGZ6</accession>
<gene>
    <name evidence="2" type="ORF">CYCCA115_LOCUS12139</name>
</gene>
<comment type="caution">
    <text evidence="2">The sequence shown here is derived from an EMBL/GenBank/DDBJ whole genome shotgun (WGS) entry which is preliminary data.</text>
</comment>
<evidence type="ECO:0000256" key="1">
    <source>
        <dbReference type="SAM" id="MobiDB-lite"/>
    </source>
</evidence>
<organism evidence="2 3">
    <name type="scientific">Cylindrotheca closterium</name>
    <dbReference type="NCBI Taxonomy" id="2856"/>
    <lineage>
        <taxon>Eukaryota</taxon>
        <taxon>Sar</taxon>
        <taxon>Stramenopiles</taxon>
        <taxon>Ochrophyta</taxon>
        <taxon>Bacillariophyta</taxon>
        <taxon>Bacillariophyceae</taxon>
        <taxon>Bacillariophycidae</taxon>
        <taxon>Bacillariales</taxon>
        <taxon>Bacillariaceae</taxon>
        <taxon>Cylindrotheca</taxon>
    </lineage>
</organism>
<reference evidence="2" key="1">
    <citation type="submission" date="2023-08" db="EMBL/GenBank/DDBJ databases">
        <authorList>
            <person name="Audoor S."/>
            <person name="Bilcke G."/>
        </authorList>
    </citation>
    <scope>NUCLEOTIDE SEQUENCE</scope>
</reference>